<dbReference type="Pfam" id="PF07690">
    <property type="entry name" value="MFS_1"/>
    <property type="match status" value="1"/>
</dbReference>
<dbReference type="PROSITE" id="PS50850">
    <property type="entry name" value="MFS"/>
    <property type="match status" value="1"/>
</dbReference>
<feature type="transmembrane region" description="Helical" evidence="7">
    <location>
        <begin position="336"/>
        <end position="359"/>
    </location>
</feature>
<evidence type="ECO:0000256" key="5">
    <source>
        <dbReference type="ARBA" id="ARBA00023136"/>
    </source>
</evidence>
<dbReference type="GO" id="GO:0005886">
    <property type="term" value="C:plasma membrane"/>
    <property type="evidence" value="ECO:0007669"/>
    <property type="project" value="TreeGrafter"/>
</dbReference>
<feature type="transmembrane region" description="Helical" evidence="7">
    <location>
        <begin position="465"/>
        <end position="489"/>
    </location>
</feature>
<dbReference type="PANTHER" id="PTHR23502">
    <property type="entry name" value="MAJOR FACILITATOR SUPERFAMILY"/>
    <property type="match status" value="1"/>
</dbReference>
<evidence type="ECO:0000256" key="3">
    <source>
        <dbReference type="ARBA" id="ARBA00022692"/>
    </source>
</evidence>
<dbReference type="AlphaFoldDB" id="A0A1L7X0I3"/>
<keyword evidence="4 7" id="KW-1133">Transmembrane helix</keyword>
<accession>A0A1L7X0I3</accession>
<feature type="region of interest" description="Disordered" evidence="6">
    <location>
        <begin position="22"/>
        <end position="81"/>
    </location>
</feature>
<dbReference type="GO" id="GO:0022857">
    <property type="term" value="F:transmembrane transporter activity"/>
    <property type="evidence" value="ECO:0007669"/>
    <property type="project" value="InterPro"/>
</dbReference>
<sequence>MADTPEQKLDLADKEILISNHIATIHDSKAGTTSSRTHSIDDEKNQRPRRSGDKQVIQNEHESEVIGPSQDDPPAEPPSEQPIERVATIGEDFSVLTVTQKKIIILTASFASLFSPMATAIYYPSLDTISNDLHVTNSKINITVIQGIAPSFVADIADRQGRRPMYIFCFVVFTAANLGLALQNNYTALLILRMLQAAGSSGTVALANGVVGDIVTSAERGTYIAFASLGGILGPMLAPIIGGIIGEYAGWHWIFWFLIIFSGVVFIPLILFMPETCRNVVDNGSIPPPLLSRNITDTIRHRRRAEKGLTINEEKRAAIDAKYKFRVPNPLSTLKVLLDLESAILLIATGLGLGCFYAVSTGASVAFSQNYHFNQVKIGLMFIPIGAGSVVSAFTSGRLVDWNYRRWCVKLNVPIIKNRRQDLTNFPIERARLEIAFPTFFLGGVFLIAYGWILTIKISVAAPVVFLFFTGYALTSCFQILNVLMVDIYPGKPSVATAANNFVRCEIGAIFSAILLPLVDAIGWGGAYTLLAGLFVGFAPMLLLIMAKGPKWRKQRKEREDKAKLERQEKRDVKSAAREGNHRSEKV</sequence>
<feature type="transmembrane region" description="Helical" evidence="7">
    <location>
        <begin position="501"/>
        <end position="519"/>
    </location>
</feature>
<feature type="transmembrane region" description="Helical" evidence="7">
    <location>
        <begin position="165"/>
        <end position="182"/>
    </location>
</feature>
<evidence type="ECO:0000256" key="1">
    <source>
        <dbReference type="ARBA" id="ARBA00004141"/>
    </source>
</evidence>
<dbReference type="PANTHER" id="PTHR23502:SF51">
    <property type="entry name" value="QUINIDINE RESISTANCE PROTEIN 1-RELATED"/>
    <property type="match status" value="1"/>
</dbReference>
<dbReference type="OrthoDB" id="440553at2759"/>
<evidence type="ECO:0000256" key="6">
    <source>
        <dbReference type="SAM" id="MobiDB-lite"/>
    </source>
</evidence>
<dbReference type="Gene3D" id="1.20.1250.20">
    <property type="entry name" value="MFS general substrate transporter like domains"/>
    <property type="match status" value="1"/>
</dbReference>
<evidence type="ECO:0000256" key="4">
    <source>
        <dbReference type="ARBA" id="ARBA00022989"/>
    </source>
</evidence>
<dbReference type="CDD" id="cd17323">
    <property type="entry name" value="MFS_Tpo1_MDR_like"/>
    <property type="match status" value="1"/>
</dbReference>
<proteinExistence type="predicted"/>
<feature type="transmembrane region" description="Helical" evidence="7">
    <location>
        <begin position="525"/>
        <end position="547"/>
    </location>
</feature>
<evidence type="ECO:0000259" key="8">
    <source>
        <dbReference type="PROSITE" id="PS50850"/>
    </source>
</evidence>
<name>A0A1L7X0I3_9HELO</name>
<dbReference type="Proteomes" id="UP000184330">
    <property type="component" value="Unassembled WGS sequence"/>
</dbReference>
<reference evidence="9 10" key="1">
    <citation type="submission" date="2016-03" db="EMBL/GenBank/DDBJ databases">
        <authorList>
            <person name="Ploux O."/>
        </authorList>
    </citation>
    <scope>NUCLEOTIDE SEQUENCE [LARGE SCALE GENOMIC DNA]</scope>
    <source>
        <strain evidence="9 10">UAMH 11012</strain>
    </source>
</reference>
<keyword evidence="10" id="KW-1185">Reference proteome</keyword>
<dbReference type="InterPro" id="IPR020846">
    <property type="entry name" value="MFS_dom"/>
</dbReference>
<feature type="compositionally biased region" description="Basic and acidic residues" evidence="6">
    <location>
        <begin position="557"/>
        <end position="587"/>
    </location>
</feature>
<evidence type="ECO:0000256" key="7">
    <source>
        <dbReference type="SAM" id="Phobius"/>
    </source>
</evidence>
<evidence type="ECO:0000256" key="2">
    <source>
        <dbReference type="ARBA" id="ARBA00022448"/>
    </source>
</evidence>
<feature type="compositionally biased region" description="Basic and acidic residues" evidence="6">
    <location>
        <begin position="38"/>
        <end position="64"/>
    </location>
</feature>
<keyword evidence="5 7" id="KW-0472">Membrane</keyword>
<dbReference type="InterPro" id="IPR036259">
    <property type="entry name" value="MFS_trans_sf"/>
</dbReference>
<feature type="region of interest" description="Disordered" evidence="6">
    <location>
        <begin position="551"/>
        <end position="587"/>
    </location>
</feature>
<feature type="transmembrane region" description="Helical" evidence="7">
    <location>
        <begin position="251"/>
        <end position="272"/>
    </location>
</feature>
<keyword evidence="3 7" id="KW-0812">Transmembrane</keyword>
<feature type="transmembrane region" description="Helical" evidence="7">
    <location>
        <begin position="103"/>
        <end position="123"/>
    </location>
</feature>
<gene>
    <name evidence="9" type="ORF">PAC_08415</name>
</gene>
<feature type="transmembrane region" description="Helical" evidence="7">
    <location>
        <begin position="435"/>
        <end position="453"/>
    </location>
</feature>
<dbReference type="SUPFAM" id="SSF103473">
    <property type="entry name" value="MFS general substrate transporter"/>
    <property type="match status" value="1"/>
</dbReference>
<keyword evidence="2" id="KW-0813">Transport</keyword>
<feature type="transmembrane region" description="Helical" evidence="7">
    <location>
        <begin position="379"/>
        <end position="400"/>
    </location>
</feature>
<feature type="domain" description="Major facilitator superfamily (MFS) profile" evidence="8">
    <location>
        <begin position="95"/>
        <end position="551"/>
    </location>
</feature>
<evidence type="ECO:0000313" key="10">
    <source>
        <dbReference type="Proteomes" id="UP000184330"/>
    </source>
</evidence>
<dbReference type="EMBL" id="FJOG01000012">
    <property type="protein sequence ID" value="CZR58523.1"/>
    <property type="molecule type" value="Genomic_DNA"/>
</dbReference>
<dbReference type="InterPro" id="IPR011701">
    <property type="entry name" value="MFS"/>
</dbReference>
<protein>
    <submittedName>
        <fullName evidence="9">Related to dityrosine transporter</fullName>
    </submittedName>
</protein>
<feature type="transmembrane region" description="Helical" evidence="7">
    <location>
        <begin position="223"/>
        <end position="245"/>
    </location>
</feature>
<evidence type="ECO:0000313" key="9">
    <source>
        <dbReference type="EMBL" id="CZR58523.1"/>
    </source>
</evidence>
<comment type="subcellular location">
    <subcellularLocation>
        <location evidence="1">Membrane</location>
        <topology evidence="1">Multi-pass membrane protein</topology>
    </subcellularLocation>
</comment>
<dbReference type="FunFam" id="1.20.1720.10:FF:000009">
    <property type="entry name" value="MFS multidrug transporter"/>
    <property type="match status" value="1"/>
</dbReference>
<dbReference type="STRING" id="576137.A0A1L7X0I3"/>
<organism evidence="9 10">
    <name type="scientific">Phialocephala subalpina</name>
    <dbReference type="NCBI Taxonomy" id="576137"/>
    <lineage>
        <taxon>Eukaryota</taxon>
        <taxon>Fungi</taxon>
        <taxon>Dikarya</taxon>
        <taxon>Ascomycota</taxon>
        <taxon>Pezizomycotina</taxon>
        <taxon>Leotiomycetes</taxon>
        <taxon>Helotiales</taxon>
        <taxon>Mollisiaceae</taxon>
        <taxon>Phialocephala</taxon>
        <taxon>Phialocephala fortinii species complex</taxon>
    </lineage>
</organism>
<dbReference type="Gene3D" id="1.20.1720.10">
    <property type="entry name" value="Multidrug resistance protein D"/>
    <property type="match status" value="1"/>
</dbReference>